<accession>A0A754B8T3</accession>
<sequence length="88" mass="9951">MQGAQDTARQATGGWAAHPFTDAASRVFTHQTVASARNHSQDDDQTSPSDDGCERRKKRHESLFRKYSGTQYAMNKSGREMKAQHLRR</sequence>
<evidence type="ECO:0000313" key="2">
    <source>
        <dbReference type="EMBL" id="HAF8581027.1"/>
    </source>
</evidence>
<proteinExistence type="predicted"/>
<dbReference type="EMBL" id="DAAWNC010000022">
    <property type="protein sequence ID" value="HAF8581027.1"/>
    <property type="molecule type" value="Genomic_DNA"/>
</dbReference>
<dbReference type="RefSeq" id="WP_170875930.1">
    <property type="nucleotide sequence ID" value="NZ_MXLQ01000036.1"/>
</dbReference>
<feature type="region of interest" description="Disordered" evidence="1">
    <location>
        <begin position="33"/>
        <end position="88"/>
    </location>
</feature>
<gene>
    <name evidence="2" type="ORF">G5T75_005012</name>
</gene>
<feature type="compositionally biased region" description="Basic and acidic residues" evidence="1">
    <location>
        <begin position="77"/>
        <end position="88"/>
    </location>
</feature>
<organism evidence="2">
    <name type="scientific">Salmonella enterica</name>
    <name type="common">Salmonella choleraesuis</name>
    <dbReference type="NCBI Taxonomy" id="28901"/>
    <lineage>
        <taxon>Bacteria</taxon>
        <taxon>Pseudomonadati</taxon>
        <taxon>Pseudomonadota</taxon>
        <taxon>Gammaproteobacteria</taxon>
        <taxon>Enterobacterales</taxon>
        <taxon>Enterobacteriaceae</taxon>
        <taxon>Salmonella</taxon>
    </lineage>
</organism>
<reference evidence="2" key="2">
    <citation type="submission" date="2020-02" db="EMBL/GenBank/DDBJ databases">
        <authorList>
            <consortium name="NCBI Pathogen Detection Project"/>
        </authorList>
    </citation>
    <scope>NUCLEOTIDE SEQUENCE</scope>
    <source>
        <strain evidence="2">MA.MZ045</strain>
    </source>
</reference>
<dbReference type="AlphaFoldDB" id="A0A754B8T3"/>
<comment type="caution">
    <text evidence="2">The sequence shown here is derived from an EMBL/GenBank/DDBJ whole genome shotgun (WGS) entry which is preliminary data.</text>
</comment>
<evidence type="ECO:0000256" key="1">
    <source>
        <dbReference type="SAM" id="MobiDB-lite"/>
    </source>
</evidence>
<name>A0A754B8T3_SALER</name>
<protein>
    <submittedName>
        <fullName evidence="2">Uncharacterized protein</fullName>
    </submittedName>
</protein>
<reference evidence="2" key="1">
    <citation type="journal article" date="2018" name="Genome Biol.">
        <title>SKESA: strategic k-mer extension for scrupulous assemblies.</title>
        <authorList>
            <person name="Souvorov A."/>
            <person name="Agarwala R."/>
            <person name="Lipman D.J."/>
        </authorList>
    </citation>
    <scope>NUCLEOTIDE SEQUENCE</scope>
    <source>
        <strain evidence="2">MA.MZ045</strain>
    </source>
</reference>